<name>K0NCC9_DESTT</name>
<evidence type="ECO:0000313" key="3">
    <source>
        <dbReference type="EMBL" id="CCK82104.1"/>
    </source>
</evidence>
<dbReference type="OrthoDB" id="9790390at2"/>
<dbReference type="Gene3D" id="3.40.30.10">
    <property type="entry name" value="Glutaredoxin"/>
    <property type="match status" value="1"/>
</dbReference>
<dbReference type="PATRIC" id="fig|651182.5.peg.4648"/>
<dbReference type="GO" id="GO:0005829">
    <property type="term" value="C:cytosol"/>
    <property type="evidence" value="ECO:0007669"/>
    <property type="project" value="TreeGrafter"/>
</dbReference>
<evidence type="ECO:0000256" key="1">
    <source>
        <dbReference type="SAM" id="SignalP"/>
    </source>
</evidence>
<organism evidence="3 4">
    <name type="scientific">Desulfobacula toluolica (strain DSM 7467 / Tol2)</name>
    <dbReference type="NCBI Taxonomy" id="651182"/>
    <lineage>
        <taxon>Bacteria</taxon>
        <taxon>Pseudomonadati</taxon>
        <taxon>Thermodesulfobacteriota</taxon>
        <taxon>Desulfobacteria</taxon>
        <taxon>Desulfobacterales</taxon>
        <taxon>Desulfobacteraceae</taxon>
        <taxon>Desulfobacula</taxon>
    </lineage>
</organism>
<dbReference type="GO" id="GO:0045454">
    <property type="term" value="P:cell redox homeostasis"/>
    <property type="evidence" value="ECO:0007669"/>
    <property type="project" value="TreeGrafter"/>
</dbReference>
<dbReference type="RefSeq" id="WP_014959284.1">
    <property type="nucleotide sequence ID" value="NC_018645.1"/>
</dbReference>
<dbReference type="STRING" id="651182.TOL2_C39480"/>
<dbReference type="CDD" id="cd02947">
    <property type="entry name" value="TRX_family"/>
    <property type="match status" value="1"/>
</dbReference>
<sequence length="138" mass="15580">MIHIPKQLSLLCIILILCFTFHTGVFAEDFSNVPAKGKVTMIDLGATTCLPCKMMAPILVKLEKAYRGKADIIFIDVKYNRQQASRFKIRAIPTQIFFNEQGEEVYRHVGFLNEKSIIEQMAQMAQMGIEKPDPASKG</sequence>
<dbReference type="InterPro" id="IPR013766">
    <property type="entry name" value="Thioredoxin_domain"/>
</dbReference>
<feature type="domain" description="Thioredoxin" evidence="2">
    <location>
        <begin position="21"/>
        <end position="126"/>
    </location>
</feature>
<dbReference type="PANTHER" id="PTHR45663:SF11">
    <property type="entry name" value="GEO12009P1"/>
    <property type="match status" value="1"/>
</dbReference>
<feature type="chain" id="PRO_5003835073" evidence="1">
    <location>
        <begin position="28"/>
        <end position="138"/>
    </location>
</feature>
<gene>
    <name evidence="3" type="ordered locus">TOL2_C39480</name>
</gene>
<dbReference type="HOGENOM" id="CLU_090389_13_0_7"/>
<reference evidence="3 4" key="1">
    <citation type="journal article" date="2013" name="Environ. Microbiol.">
        <title>Complete genome, catabolic sub-proteomes and key-metabolites of Desulfobacula toluolica Tol2, a marine, aromatic compound-degrading, sulfate-reducing bacterium.</title>
        <authorList>
            <person name="Wohlbrand L."/>
            <person name="Jacob J.H."/>
            <person name="Kube M."/>
            <person name="Mussmann M."/>
            <person name="Jarling R."/>
            <person name="Beck A."/>
            <person name="Amann R."/>
            <person name="Wilkes H."/>
            <person name="Reinhardt R."/>
            <person name="Rabus R."/>
        </authorList>
    </citation>
    <scope>NUCLEOTIDE SEQUENCE [LARGE SCALE GENOMIC DNA]</scope>
    <source>
        <strain evidence="4">DSM 7467 / Tol2</strain>
    </source>
</reference>
<dbReference type="PROSITE" id="PS51352">
    <property type="entry name" value="THIOREDOXIN_2"/>
    <property type="match status" value="1"/>
</dbReference>
<proteinExistence type="predicted"/>
<protein>
    <submittedName>
        <fullName evidence="3">Predicted thioredoxn</fullName>
    </submittedName>
</protein>
<dbReference type="SUPFAM" id="SSF52833">
    <property type="entry name" value="Thioredoxin-like"/>
    <property type="match status" value="1"/>
</dbReference>
<keyword evidence="1" id="KW-0732">Signal</keyword>
<feature type="signal peptide" evidence="1">
    <location>
        <begin position="1"/>
        <end position="27"/>
    </location>
</feature>
<accession>K0NCC9</accession>
<dbReference type="EMBL" id="FO203503">
    <property type="protein sequence ID" value="CCK82104.1"/>
    <property type="molecule type" value="Genomic_DNA"/>
</dbReference>
<dbReference type="Proteomes" id="UP000007347">
    <property type="component" value="Chromosome"/>
</dbReference>
<dbReference type="InterPro" id="IPR036249">
    <property type="entry name" value="Thioredoxin-like_sf"/>
</dbReference>
<evidence type="ECO:0000259" key="2">
    <source>
        <dbReference type="PROSITE" id="PS51352"/>
    </source>
</evidence>
<dbReference type="AlphaFoldDB" id="K0NCC9"/>
<evidence type="ECO:0000313" key="4">
    <source>
        <dbReference type="Proteomes" id="UP000007347"/>
    </source>
</evidence>
<dbReference type="PANTHER" id="PTHR45663">
    <property type="entry name" value="GEO12009P1"/>
    <property type="match status" value="1"/>
</dbReference>
<dbReference type="KEGG" id="dto:TOL2_C39480"/>
<keyword evidence="4" id="KW-1185">Reference proteome</keyword>
<dbReference type="GO" id="GO:0015035">
    <property type="term" value="F:protein-disulfide reductase activity"/>
    <property type="evidence" value="ECO:0007669"/>
    <property type="project" value="TreeGrafter"/>
</dbReference>
<dbReference type="Pfam" id="PF00085">
    <property type="entry name" value="Thioredoxin"/>
    <property type="match status" value="1"/>
</dbReference>